<evidence type="ECO:0000313" key="13">
    <source>
        <dbReference type="Proteomes" id="UP000504632"/>
    </source>
</evidence>
<gene>
    <name evidence="14" type="primary">ramp2</name>
</gene>
<keyword evidence="5 12" id="KW-0812">Transmembrane</keyword>
<accession>A0A6J2WZY7</accession>
<dbReference type="InterPro" id="IPR038126">
    <property type="entry name" value="RAMP_sf"/>
</dbReference>
<dbReference type="InterPro" id="IPR006985">
    <property type="entry name" value="RAMP"/>
</dbReference>
<feature type="transmembrane region" description="Helical" evidence="12">
    <location>
        <begin position="199"/>
        <end position="220"/>
    </location>
</feature>
<dbReference type="GO" id="GO:0005886">
    <property type="term" value="C:plasma membrane"/>
    <property type="evidence" value="ECO:0007669"/>
    <property type="project" value="UniProtKB-SubCell"/>
</dbReference>
<dbReference type="GO" id="GO:0006816">
    <property type="term" value="P:calcium ion transport"/>
    <property type="evidence" value="ECO:0007669"/>
    <property type="project" value="TreeGrafter"/>
</dbReference>
<evidence type="ECO:0000256" key="2">
    <source>
        <dbReference type="ARBA" id="ARBA00007087"/>
    </source>
</evidence>
<dbReference type="Pfam" id="PF04901">
    <property type="entry name" value="RAMP"/>
    <property type="match status" value="1"/>
</dbReference>
<proteinExistence type="inferred from homology"/>
<dbReference type="GO" id="GO:0032870">
    <property type="term" value="P:cellular response to hormone stimulus"/>
    <property type="evidence" value="ECO:0007669"/>
    <property type="project" value="TreeGrafter"/>
</dbReference>
<keyword evidence="4" id="KW-1003">Cell membrane</keyword>
<dbReference type="OrthoDB" id="8652678at2759"/>
<keyword evidence="7 12" id="KW-1133">Transmembrane helix</keyword>
<keyword evidence="6" id="KW-0732">Signal</keyword>
<dbReference type="RefSeq" id="XP_030649707.1">
    <property type="nucleotide sequence ID" value="XM_030793847.1"/>
</dbReference>
<feature type="region of interest" description="Disordered" evidence="11">
    <location>
        <begin position="45"/>
        <end position="85"/>
    </location>
</feature>
<evidence type="ECO:0000313" key="14">
    <source>
        <dbReference type="RefSeq" id="XP_030649707.1"/>
    </source>
</evidence>
<evidence type="ECO:0000256" key="7">
    <source>
        <dbReference type="ARBA" id="ARBA00022989"/>
    </source>
</evidence>
<sequence>MIMDRSSSSSSSSALKRSSEVRLFWAVCAALLIGQIQAVVPNGHKADTGRMSPPVPSKVSSTISSPVYRDSDTENTTTDVGRGQMHSSGFGNKTTICPVYWYHCMIERSNSTLMDCYEELFNIACLTGFEKALTSNTDPCSWEDVKRPYDILSECSEVISECLLIPWPNPAVERMFVEIHSSFFVNCPTHSLRDPPPSIVFALVMTPICLIPAMVILVVFKTKNGDGSS</sequence>
<name>A0A6J2WZY7_CHACN</name>
<keyword evidence="13" id="KW-1185">Reference proteome</keyword>
<dbReference type="GO" id="GO:0043235">
    <property type="term" value="C:receptor complex"/>
    <property type="evidence" value="ECO:0007669"/>
    <property type="project" value="TreeGrafter"/>
</dbReference>
<dbReference type="GO" id="GO:0007186">
    <property type="term" value="P:G protein-coupled receptor signaling pathway"/>
    <property type="evidence" value="ECO:0007669"/>
    <property type="project" value="TreeGrafter"/>
</dbReference>
<evidence type="ECO:0000256" key="5">
    <source>
        <dbReference type="ARBA" id="ARBA00022692"/>
    </source>
</evidence>
<feature type="compositionally biased region" description="Polar residues" evidence="11">
    <location>
        <begin position="74"/>
        <end position="85"/>
    </location>
</feature>
<dbReference type="CTD" id="10266"/>
<keyword evidence="3" id="KW-0813">Transport</keyword>
<comment type="subcellular location">
    <subcellularLocation>
        <location evidence="1">Cell membrane</location>
        <topology evidence="1">Single-pass type I membrane protein</topology>
    </subcellularLocation>
</comment>
<dbReference type="PANTHER" id="PTHR14076:SF10">
    <property type="entry name" value="RAMP2 PROTEIN"/>
    <property type="match status" value="1"/>
</dbReference>
<dbReference type="GO" id="GO:0031623">
    <property type="term" value="P:receptor internalization"/>
    <property type="evidence" value="ECO:0007669"/>
    <property type="project" value="TreeGrafter"/>
</dbReference>
<dbReference type="GO" id="GO:0009986">
    <property type="term" value="C:cell surface"/>
    <property type="evidence" value="ECO:0007669"/>
    <property type="project" value="TreeGrafter"/>
</dbReference>
<dbReference type="AlphaFoldDB" id="A0A6J2WZY7"/>
<comment type="similarity">
    <text evidence="2">Belongs to the RAMP family.</text>
</comment>
<keyword evidence="8 12" id="KW-0472">Membrane</keyword>
<evidence type="ECO:0000256" key="8">
    <source>
        <dbReference type="ARBA" id="ARBA00023136"/>
    </source>
</evidence>
<keyword evidence="10 14" id="KW-0675">Receptor</keyword>
<evidence type="ECO:0000256" key="12">
    <source>
        <dbReference type="SAM" id="Phobius"/>
    </source>
</evidence>
<evidence type="ECO:0000256" key="10">
    <source>
        <dbReference type="ARBA" id="ARBA00023170"/>
    </source>
</evidence>
<evidence type="ECO:0000256" key="9">
    <source>
        <dbReference type="ARBA" id="ARBA00023157"/>
    </source>
</evidence>
<evidence type="ECO:0000256" key="1">
    <source>
        <dbReference type="ARBA" id="ARBA00004251"/>
    </source>
</evidence>
<dbReference type="GO" id="GO:0006886">
    <property type="term" value="P:intracellular protein transport"/>
    <property type="evidence" value="ECO:0007669"/>
    <property type="project" value="InterPro"/>
</dbReference>
<evidence type="ECO:0000256" key="3">
    <source>
        <dbReference type="ARBA" id="ARBA00022448"/>
    </source>
</evidence>
<protein>
    <submittedName>
        <fullName evidence="14">Receptor activity-modifying protein 2 isoform X1</fullName>
    </submittedName>
</protein>
<dbReference type="GeneID" id="115829680"/>
<evidence type="ECO:0000256" key="6">
    <source>
        <dbReference type="ARBA" id="ARBA00022729"/>
    </source>
</evidence>
<dbReference type="Proteomes" id="UP000504632">
    <property type="component" value="Chromosome 16"/>
</dbReference>
<dbReference type="InParanoid" id="A0A6J2WZY7"/>
<dbReference type="Gene3D" id="1.10.150.510">
    <property type="entry name" value="Receptor activity modifying family"/>
    <property type="match status" value="1"/>
</dbReference>
<keyword evidence="9" id="KW-1015">Disulfide bond</keyword>
<dbReference type="GO" id="GO:0001525">
    <property type="term" value="P:angiogenesis"/>
    <property type="evidence" value="ECO:0007669"/>
    <property type="project" value="TreeGrafter"/>
</dbReference>
<dbReference type="GO" id="GO:0008277">
    <property type="term" value="P:regulation of G protein-coupled receptor signaling pathway"/>
    <property type="evidence" value="ECO:0007669"/>
    <property type="project" value="InterPro"/>
</dbReference>
<evidence type="ECO:0000256" key="11">
    <source>
        <dbReference type="SAM" id="MobiDB-lite"/>
    </source>
</evidence>
<reference evidence="14" key="1">
    <citation type="submission" date="2025-08" db="UniProtKB">
        <authorList>
            <consortium name="RefSeq"/>
        </authorList>
    </citation>
    <scope>IDENTIFICATION</scope>
</reference>
<dbReference type="PANTHER" id="PTHR14076">
    <property type="entry name" value="RECEPTOR ACTIVITY MODIFYING PROTEIN RAMP"/>
    <property type="match status" value="1"/>
</dbReference>
<dbReference type="GO" id="GO:0015026">
    <property type="term" value="F:coreceptor activity"/>
    <property type="evidence" value="ECO:0007669"/>
    <property type="project" value="InterPro"/>
</dbReference>
<dbReference type="GO" id="GO:0072659">
    <property type="term" value="P:protein localization to plasma membrane"/>
    <property type="evidence" value="ECO:0007669"/>
    <property type="project" value="TreeGrafter"/>
</dbReference>
<organism evidence="13 14">
    <name type="scientific">Chanos chanos</name>
    <name type="common">Milkfish</name>
    <name type="synonym">Mugil chanos</name>
    <dbReference type="NCBI Taxonomy" id="29144"/>
    <lineage>
        <taxon>Eukaryota</taxon>
        <taxon>Metazoa</taxon>
        <taxon>Chordata</taxon>
        <taxon>Craniata</taxon>
        <taxon>Vertebrata</taxon>
        <taxon>Euteleostomi</taxon>
        <taxon>Actinopterygii</taxon>
        <taxon>Neopterygii</taxon>
        <taxon>Teleostei</taxon>
        <taxon>Ostariophysi</taxon>
        <taxon>Gonorynchiformes</taxon>
        <taxon>Chanidae</taxon>
        <taxon>Chanos</taxon>
    </lineage>
</organism>
<evidence type="ECO:0000256" key="4">
    <source>
        <dbReference type="ARBA" id="ARBA00022475"/>
    </source>
</evidence>